<proteinExistence type="predicted"/>
<evidence type="ECO:0000313" key="1">
    <source>
        <dbReference type="EMBL" id="GAA3609038.1"/>
    </source>
</evidence>
<organism evidence="1 2">
    <name type="scientific">Microlunatus ginsengisoli</name>
    <dbReference type="NCBI Taxonomy" id="363863"/>
    <lineage>
        <taxon>Bacteria</taxon>
        <taxon>Bacillati</taxon>
        <taxon>Actinomycetota</taxon>
        <taxon>Actinomycetes</taxon>
        <taxon>Propionibacteriales</taxon>
        <taxon>Propionibacteriaceae</taxon>
        <taxon>Microlunatus</taxon>
    </lineage>
</organism>
<name>A0ABP6ZHP0_9ACTN</name>
<accession>A0ABP6ZHP0</accession>
<dbReference type="EMBL" id="BAABAB010000006">
    <property type="protein sequence ID" value="GAA3609038.1"/>
    <property type="molecule type" value="Genomic_DNA"/>
</dbReference>
<dbReference type="Proteomes" id="UP001501490">
    <property type="component" value="Unassembled WGS sequence"/>
</dbReference>
<keyword evidence="2" id="KW-1185">Reference proteome</keyword>
<reference evidence="2" key="1">
    <citation type="journal article" date="2019" name="Int. J. Syst. Evol. Microbiol.">
        <title>The Global Catalogue of Microorganisms (GCM) 10K type strain sequencing project: providing services to taxonomists for standard genome sequencing and annotation.</title>
        <authorList>
            <consortium name="The Broad Institute Genomics Platform"/>
            <consortium name="The Broad Institute Genome Sequencing Center for Infectious Disease"/>
            <person name="Wu L."/>
            <person name="Ma J."/>
        </authorList>
    </citation>
    <scope>NUCLEOTIDE SEQUENCE [LARGE SCALE GENOMIC DNA]</scope>
    <source>
        <strain evidence="2">JCM 16929</strain>
    </source>
</reference>
<evidence type="ECO:0000313" key="2">
    <source>
        <dbReference type="Proteomes" id="UP001501490"/>
    </source>
</evidence>
<comment type="caution">
    <text evidence="1">The sequence shown here is derived from an EMBL/GenBank/DDBJ whole genome shotgun (WGS) entry which is preliminary data.</text>
</comment>
<gene>
    <name evidence="1" type="ORF">GCM10022236_08350</name>
</gene>
<protein>
    <submittedName>
        <fullName evidence="1">Uncharacterized protein</fullName>
    </submittedName>
</protein>
<sequence length="235" mass="25029">MLIVGTVCSLACVLGPVWLARLGLVPALGAAFVSCWLAWREIGLERRAHAAAMLSASRRHGAQLSEERRHNTAVLTAMSGRLEASNTLAVSRGATIHQLRHEIARLNGDVNGLRGANGRLTRDLNFRNAAIAELRETIAERESELAALLAAAEDAATDCAQDAATRRGEAEADITSAPDAEIHRLPSRAVGTHATTDVPVEQALGDDGAERRNAAYLAADAAIAMPNYEEDRRLG</sequence>